<dbReference type="GO" id="GO:0016787">
    <property type="term" value="F:hydrolase activity"/>
    <property type="evidence" value="ECO:0007669"/>
    <property type="project" value="UniProtKB-KW"/>
</dbReference>
<evidence type="ECO:0000256" key="4">
    <source>
        <dbReference type="ARBA" id="ARBA00022842"/>
    </source>
</evidence>
<keyword evidence="6" id="KW-1185">Reference proteome</keyword>
<sequence length="222" mass="23523">MTLLMIDLDNTLIDRDGAFRLGVAEFLAAHGLPAADVDWVMGVDASGYASRSTVAQAIIERYPIGLEEDAVIDFLRRGAREHARVTEPTIAALQAVRAAGHQVVIVTNGAVPQQTGKVKASGLDRLVDATVVSEGVGSRKPEAGIFHAAADAVGATLNGAWMIGDRDDADILGAHLLGLRSVWLHLGREWSQTGYTPTHTADSAAEALEHAANSLRSTDERI</sequence>
<dbReference type="Pfam" id="PF00702">
    <property type="entry name" value="Hydrolase"/>
    <property type="match status" value="1"/>
</dbReference>
<dbReference type="PANTHER" id="PTHR46470">
    <property type="entry name" value="N-ACYLNEURAMINATE-9-PHOSPHATASE"/>
    <property type="match status" value="1"/>
</dbReference>
<keyword evidence="2" id="KW-0479">Metal-binding</keyword>
<evidence type="ECO:0000313" key="5">
    <source>
        <dbReference type="EMBL" id="MDN3239837.1"/>
    </source>
</evidence>
<dbReference type="SFLD" id="SFLDG01129">
    <property type="entry name" value="C1.5:_HAD__Beta-PGM__Phosphata"/>
    <property type="match status" value="1"/>
</dbReference>
<evidence type="ECO:0000256" key="2">
    <source>
        <dbReference type="ARBA" id="ARBA00022723"/>
    </source>
</evidence>
<dbReference type="Proteomes" id="UP001171902">
    <property type="component" value="Unassembled WGS sequence"/>
</dbReference>
<dbReference type="InterPro" id="IPR006439">
    <property type="entry name" value="HAD-SF_hydro_IA"/>
</dbReference>
<keyword evidence="4" id="KW-0460">Magnesium</keyword>
<dbReference type="RefSeq" id="WP_289956904.1">
    <property type="nucleotide sequence ID" value="NZ_JAUEMJ010000002.1"/>
</dbReference>
<protein>
    <submittedName>
        <fullName evidence="5">HAD family hydrolase</fullName>
        <ecNumber evidence="5">3.1.3.-</ecNumber>
    </submittedName>
</protein>
<dbReference type="InterPro" id="IPR023214">
    <property type="entry name" value="HAD_sf"/>
</dbReference>
<proteinExistence type="predicted"/>
<dbReference type="PANTHER" id="PTHR46470:SF2">
    <property type="entry name" value="GLYCERALDEHYDE 3-PHOSPHATE PHOSPHATASE"/>
    <property type="match status" value="1"/>
</dbReference>
<dbReference type="SFLD" id="SFLDS00003">
    <property type="entry name" value="Haloacid_Dehalogenase"/>
    <property type="match status" value="1"/>
</dbReference>
<keyword evidence="3 5" id="KW-0378">Hydrolase</keyword>
<evidence type="ECO:0000313" key="6">
    <source>
        <dbReference type="Proteomes" id="UP001171902"/>
    </source>
</evidence>
<dbReference type="EC" id="3.1.3.-" evidence="5"/>
<dbReference type="SUPFAM" id="SSF56784">
    <property type="entry name" value="HAD-like"/>
    <property type="match status" value="1"/>
</dbReference>
<dbReference type="Gene3D" id="1.20.120.710">
    <property type="entry name" value="Haloacid dehalogenase hydrolase-like domain"/>
    <property type="match status" value="1"/>
</dbReference>
<dbReference type="Gene3D" id="3.40.50.1000">
    <property type="entry name" value="HAD superfamily/HAD-like"/>
    <property type="match status" value="1"/>
</dbReference>
<comment type="cofactor">
    <cofactor evidence="1">
        <name>Mg(2+)</name>
        <dbReference type="ChEBI" id="CHEBI:18420"/>
    </cofactor>
</comment>
<accession>A0ABT7YMK5</accession>
<comment type="caution">
    <text evidence="5">The sequence shown here is derived from an EMBL/GenBank/DDBJ whole genome shotgun (WGS) entry which is preliminary data.</text>
</comment>
<reference evidence="5" key="1">
    <citation type="submission" date="2023-06" db="EMBL/GenBank/DDBJ databases">
        <title>Gycomyces niveus sp.nov., a novel actinomycete isolated from soil in Shouguang.</title>
        <authorList>
            <person name="Yang X."/>
            <person name="Zhao J."/>
        </authorList>
    </citation>
    <scope>NUCLEOTIDE SEQUENCE</scope>
    <source>
        <strain evidence="5">NEAU C2</strain>
    </source>
</reference>
<organism evidence="5 6">
    <name type="scientific">Glycomyces tritici</name>
    <dbReference type="NCBI Taxonomy" id="2665176"/>
    <lineage>
        <taxon>Bacteria</taxon>
        <taxon>Bacillati</taxon>
        <taxon>Actinomycetota</taxon>
        <taxon>Actinomycetes</taxon>
        <taxon>Glycomycetales</taxon>
        <taxon>Glycomycetaceae</taxon>
        <taxon>Glycomyces</taxon>
    </lineage>
</organism>
<name>A0ABT7YMK5_9ACTN</name>
<evidence type="ECO:0000256" key="3">
    <source>
        <dbReference type="ARBA" id="ARBA00022801"/>
    </source>
</evidence>
<dbReference type="NCBIfam" id="TIGR01549">
    <property type="entry name" value="HAD-SF-IA-v1"/>
    <property type="match status" value="1"/>
</dbReference>
<dbReference type="EMBL" id="JAUEMJ010000002">
    <property type="protein sequence ID" value="MDN3239837.1"/>
    <property type="molecule type" value="Genomic_DNA"/>
</dbReference>
<dbReference type="InterPro" id="IPR051400">
    <property type="entry name" value="HAD-like_hydrolase"/>
</dbReference>
<evidence type="ECO:0000256" key="1">
    <source>
        <dbReference type="ARBA" id="ARBA00001946"/>
    </source>
</evidence>
<dbReference type="InterPro" id="IPR036412">
    <property type="entry name" value="HAD-like_sf"/>
</dbReference>
<gene>
    <name evidence="5" type="ORF">QWI33_08880</name>
</gene>